<dbReference type="OMA" id="SICPYED"/>
<name>A0A0F0BU60_CORDP</name>
<gene>
    <name evidence="2" type="ORF">CIP107547_01200</name>
</gene>
<proteinExistence type="predicted"/>
<evidence type="ECO:0000256" key="1">
    <source>
        <dbReference type="SAM" id="Phobius"/>
    </source>
</evidence>
<evidence type="ECO:0000313" key="2">
    <source>
        <dbReference type="EMBL" id="CAB0599967.1"/>
    </source>
</evidence>
<dbReference type="KEGG" id="cdi:DIP1019"/>
<dbReference type="EMBL" id="CADDAV010000015">
    <property type="protein sequence ID" value="CAB0599967.1"/>
    <property type="molecule type" value="Genomic_DNA"/>
</dbReference>
<keyword evidence="1" id="KW-0472">Membrane</keyword>
<protein>
    <submittedName>
        <fullName evidence="2">Uncharacterized protein</fullName>
    </submittedName>
</protein>
<dbReference type="RefSeq" id="WP_003851034.1">
    <property type="nucleotide sequence ID" value="NZ_CAJDXW010000011.1"/>
</dbReference>
<evidence type="ECO:0000313" key="3">
    <source>
        <dbReference type="Proteomes" id="UP000480222"/>
    </source>
</evidence>
<dbReference type="AlphaFoldDB" id="A0A0F0BU60"/>
<keyword evidence="1" id="KW-1133">Transmembrane helix</keyword>
<comment type="caution">
    <text evidence="2">The sequence shown here is derived from an EMBL/GenBank/DDBJ whole genome shotgun (WGS) entry which is preliminary data.</text>
</comment>
<dbReference type="Proteomes" id="UP000480222">
    <property type="component" value="Unassembled WGS sequence"/>
</dbReference>
<feature type="transmembrane region" description="Helical" evidence="1">
    <location>
        <begin position="6"/>
        <end position="26"/>
    </location>
</feature>
<organism evidence="2 3">
    <name type="scientific">Corynebacterium diphtheriae</name>
    <dbReference type="NCBI Taxonomy" id="1717"/>
    <lineage>
        <taxon>Bacteria</taxon>
        <taxon>Bacillati</taxon>
        <taxon>Actinomycetota</taxon>
        <taxon>Actinomycetes</taxon>
        <taxon>Mycobacteriales</taxon>
        <taxon>Corynebacteriaceae</taxon>
        <taxon>Corynebacterium</taxon>
    </lineage>
</organism>
<keyword evidence="1" id="KW-0812">Transmembrane</keyword>
<sequence length="136" mass="15195">MERNIFAVISVFIAFLALGVTMVWLLQHDPLEQALKGKESPVTVTVHDVYDGEWVSVSSVCPYEDREAAADRLGMEDLNIPEQGAKDSENFIVMHAANGEYETHKYKRSAMDLCTHPFDHVDALTLTSTPAGWEVQ</sequence>
<reference evidence="2 3" key="1">
    <citation type="submission" date="2020-02" db="EMBL/GenBank/DDBJ databases">
        <authorList>
            <person name="Brisse S."/>
        </authorList>
    </citation>
    <scope>NUCLEOTIDE SEQUENCE [LARGE SCALE GENOMIC DNA]</scope>
    <source>
        <strain evidence="2">CIP107547</strain>
    </source>
</reference>
<accession>A0A0F0BU60</accession>
<dbReference type="OrthoDB" id="4415029at2"/>